<sequence length="155" mass="16412">YPQLLEMELDVLCSWHIASPPVVANFPALAQRLVHGELPHGADIIVGIYTRFLNECHPRALKPAPPVPTLVPTSSGLPELVIPDASASGASRAEAKRKTGSSHLDQQDTQLVSSPSGSVGSRFTPSVPPQAPDAGGKKKGAGKRLRIWSKVNWAG</sequence>
<dbReference type="Proteomes" id="UP001194468">
    <property type="component" value="Unassembled WGS sequence"/>
</dbReference>
<name>A0AAD4G792_BOLED</name>
<dbReference type="EMBL" id="WHUW01000105">
    <property type="protein sequence ID" value="KAF8424277.1"/>
    <property type="molecule type" value="Genomic_DNA"/>
</dbReference>
<feature type="region of interest" description="Disordered" evidence="1">
    <location>
        <begin position="81"/>
        <end position="145"/>
    </location>
</feature>
<organism evidence="2 3">
    <name type="scientific">Boletus edulis BED1</name>
    <dbReference type="NCBI Taxonomy" id="1328754"/>
    <lineage>
        <taxon>Eukaryota</taxon>
        <taxon>Fungi</taxon>
        <taxon>Dikarya</taxon>
        <taxon>Basidiomycota</taxon>
        <taxon>Agaricomycotina</taxon>
        <taxon>Agaricomycetes</taxon>
        <taxon>Agaricomycetidae</taxon>
        <taxon>Boletales</taxon>
        <taxon>Boletineae</taxon>
        <taxon>Boletaceae</taxon>
        <taxon>Boletoideae</taxon>
        <taxon>Boletus</taxon>
    </lineage>
</organism>
<comment type="caution">
    <text evidence="2">The sequence shown here is derived from an EMBL/GenBank/DDBJ whole genome shotgun (WGS) entry which is preliminary data.</text>
</comment>
<reference evidence="2" key="2">
    <citation type="journal article" date="2020" name="Nat. Commun.">
        <title>Large-scale genome sequencing of mycorrhizal fungi provides insights into the early evolution of symbiotic traits.</title>
        <authorList>
            <person name="Miyauchi S."/>
            <person name="Kiss E."/>
            <person name="Kuo A."/>
            <person name="Drula E."/>
            <person name="Kohler A."/>
            <person name="Sanchez-Garcia M."/>
            <person name="Morin E."/>
            <person name="Andreopoulos B."/>
            <person name="Barry K.W."/>
            <person name="Bonito G."/>
            <person name="Buee M."/>
            <person name="Carver A."/>
            <person name="Chen C."/>
            <person name="Cichocki N."/>
            <person name="Clum A."/>
            <person name="Culley D."/>
            <person name="Crous P.W."/>
            <person name="Fauchery L."/>
            <person name="Girlanda M."/>
            <person name="Hayes R.D."/>
            <person name="Keri Z."/>
            <person name="LaButti K."/>
            <person name="Lipzen A."/>
            <person name="Lombard V."/>
            <person name="Magnuson J."/>
            <person name="Maillard F."/>
            <person name="Murat C."/>
            <person name="Nolan M."/>
            <person name="Ohm R.A."/>
            <person name="Pangilinan J."/>
            <person name="Pereira M.F."/>
            <person name="Perotto S."/>
            <person name="Peter M."/>
            <person name="Pfister S."/>
            <person name="Riley R."/>
            <person name="Sitrit Y."/>
            <person name="Stielow J.B."/>
            <person name="Szollosi G."/>
            <person name="Zifcakova L."/>
            <person name="Stursova M."/>
            <person name="Spatafora J.W."/>
            <person name="Tedersoo L."/>
            <person name="Vaario L.M."/>
            <person name="Yamada A."/>
            <person name="Yan M."/>
            <person name="Wang P."/>
            <person name="Xu J."/>
            <person name="Bruns T."/>
            <person name="Baldrian P."/>
            <person name="Vilgalys R."/>
            <person name="Dunand C."/>
            <person name="Henrissat B."/>
            <person name="Grigoriev I.V."/>
            <person name="Hibbett D."/>
            <person name="Nagy L.G."/>
            <person name="Martin F.M."/>
        </authorList>
    </citation>
    <scope>NUCLEOTIDE SEQUENCE</scope>
    <source>
        <strain evidence="2">BED1</strain>
    </source>
</reference>
<reference evidence="2" key="1">
    <citation type="submission" date="2019-10" db="EMBL/GenBank/DDBJ databases">
        <authorList>
            <consortium name="DOE Joint Genome Institute"/>
            <person name="Kuo A."/>
            <person name="Miyauchi S."/>
            <person name="Kiss E."/>
            <person name="Drula E."/>
            <person name="Kohler A."/>
            <person name="Sanchez-Garcia M."/>
            <person name="Andreopoulos B."/>
            <person name="Barry K.W."/>
            <person name="Bonito G."/>
            <person name="Buee M."/>
            <person name="Carver A."/>
            <person name="Chen C."/>
            <person name="Cichocki N."/>
            <person name="Clum A."/>
            <person name="Culley D."/>
            <person name="Crous P.W."/>
            <person name="Fauchery L."/>
            <person name="Girlanda M."/>
            <person name="Hayes R."/>
            <person name="Keri Z."/>
            <person name="LaButti K."/>
            <person name="Lipzen A."/>
            <person name="Lombard V."/>
            <person name="Magnuson J."/>
            <person name="Maillard F."/>
            <person name="Morin E."/>
            <person name="Murat C."/>
            <person name="Nolan M."/>
            <person name="Ohm R."/>
            <person name="Pangilinan J."/>
            <person name="Pereira M."/>
            <person name="Perotto S."/>
            <person name="Peter M."/>
            <person name="Riley R."/>
            <person name="Sitrit Y."/>
            <person name="Stielow B."/>
            <person name="Szollosi G."/>
            <person name="Zifcakova L."/>
            <person name="Stursova M."/>
            <person name="Spatafora J.W."/>
            <person name="Tedersoo L."/>
            <person name="Vaario L.-M."/>
            <person name="Yamada A."/>
            <person name="Yan M."/>
            <person name="Wang P."/>
            <person name="Xu J."/>
            <person name="Bruns T."/>
            <person name="Baldrian P."/>
            <person name="Vilgalys R."/>
            <person name="Henrissat B."/>
            <person name="Grigoriev I.V."/>
            <person name="Hibbett D."/>
            <person name="Nagy L.G."/>
            <person name="Martin F.M."/>
        </authorList>
    </citation>
    <scope>NUCLEOTIDE SEQUENCE</scope>
    <source>
        <strain evidence="2">BED1</strain>
    </source>
</reference>
<gene>
    <name evidence="2" type="ORF">L210DRAFT_3509519</name>
</gene>
<keyword evidence="3" id="KW-1185">Reference proteome</keyword>
<evidence type="ECO:0000256" key="1">
    <source>
        <dbReference type="SAM" id="MobiDB-lite"/>
    </source>
</evidence>
<protein>
    <submittedName>
        <fullName evidence="2">Uncharacterized protein</fullName>
    </submittedName>
</protein>
<proteinExistence type="predicted"/>
<feature type="compositionally biased region" description="Polar residues" evidence="1">
    <location>
        <begin position="101"/>
        <end position="124"/>
    </location>
</feature>
<feature type="non-terminal residue" evidence="2">
    <location>
        <position position="155"/>
    </location>
</feature>
<evidence type="ECO:0000313" key="2">
    <source>
        <dbReference type="EMBL" id="KAF8424277.1"/>
    </source>
</evidence>
<accession>A0AAD4G792</accession>
<evidence type="ECO:0000313" key="3">
    <source>
        <dbReference type="Proteomes" id="UP001194468"/>
    </source>
</evidence>
<dbReference type="AlphaFoldDB" id="A0AAD4G792"/>